<comment type="caution">
    <text evidence="1">The sequence shown here is derived from an EMBL/GenBank/DDBJ whole genome shotgun (WGS) entry which is preliminary data.</text>
</comment>
<proteinExistence type="predicted"/>
<evidence type="ECO:0000313" key="2">
    <source>
        <dbReference type="Proteomes" id="UP000625804"/>
    </source>
</evidence>
<keyword evidence="2" id="KW-1185">Reference proteome</keyword>
<sequence length="82" mass="9945">MTKPLEFIKPKNKNAKEVNWKISERTRAIVSYYAEYCEYTEEEVVDEFLQRNLLKDDQFIEWVKSLRNNKRMLKAIGIEENE</sequence>
<dbReference type="RefSeq" id="WP_173732289.1">
    <property type="nucleotide sequence ID" value="NZ_JABTTE010000028.1"/>
</dbReference>
<dbReference type="Proteomes" id="UP000625804">
    <property type="component" value="Unassembled WGS sequence"/>
</dbReference>
<reference evidence="1" key="1">
    <citation type="submission" date="2020-06" db="EMBL/GenBank/DDBJ databases">
        <title>A novel thermopfilic bacterium from Erzurum, Turkey.</title>
        <authorList>
            <person name="Adiguzel A."/>
            <person name="Ay H."/>
            <person name="Baltaci M.O."/>
        </authorList>
    </citation>
    <scope>NUCLEOTIDE SEQUENCE</scope>
    <source>
        <strain evidence="1">P2</strain>
    </source>
</reference>
<evidence type="ECO:0000313" key="1">
    <source>
        <dbReference type="EMBL" id="NSL53087.1"/>
    </source>
</evidence>
<gene>
    <name evidence="1" type="ORF">HR057_15185</name>
</gene>
<dbReference type="EMBL" id="JABTTE010000028">
    <property type="protein sequence ID" value="NSL53087.1"/>
    <property type="molecule type" value="Genomic_DNA"/>
</dbReference>
<protein>
    <submittedName>
        <fullName evidence="1">Uncharacterized protein</fullName>
    </submittedName>
</protein>
<accession>A0A8J8GG91</accession>
<organism evidence="1 2">
    <name type="scientific">Calidifontibacillus erzurumensis</name>
    <dbReference type="NCBI Taxonomy" id="2741433"/>
    <lineage>
        <taxon>Bacteria</taxon>
        <taxon>Bacillati</taxon>
        <taxon>Bacillota</taxon>
        <taxon>Bacilli</taxon>
        <taxon>Bacillales</taxon>
        <taxon>Bacillaceae</taxon>
        <taxon>Calidifontibacillus/Schinkia group</taxon>
        <taxon>Calidifontibacillus</taxon>
    </lineage>
</organism>
<name>A0A8J8GG91_9BACI</name>
<dbReference type="AlphaFoldDB" id="A0A8J8GG91"/>